<keyword evidence="6" id="KW-0249">Electron transport</keyword>
<evidence type="ECO:0000313" key="13">
    <source>
        <dbReference type="EMBL" id="KXZ47136.1"/>
    </source>
</evidence>
<dbReference type="PRINTS" id="PR00457">
    <property type="entry name" value="ANPEROXIDASE"/>
</dbReference>
<keyword evidence="8 11" id="KW-0472">Membrane</keyword>
<dbReference type="InterPro" id="IPR006593">
    <property type="entry name" value="Cyt_b561/ferric_Rdtase_TM"/>
</dbReference>
<dbReference type="PROSITE" id="PS50939">
    <property type="entry name" value="CYTOCHROME_B561"/>
    <property type="match status" value="1"/>
</dbReference>
<evidence type="ECO:0000313" key="14">
    <source>
        <dbReference type="Proteomes" id="UP000075714"/>
    </source>
</evidence>
<keyword evidence="4" id="KW-0964">Secreted</keyword>
<dbReference type="CDD" id="cd08760">
    <property type="entry name" value="Cyt_b561_FRRS1_like"/>
    <property type="match status" value="1"/>
</dbReference>
<name>A0A150GBB5_GONPE</name>
<dbReference type="InterPro" id="IPR037120">
    <property type="entry name" value="Haem_peroxidase_sf_animal"/>
</dbReference>
<keyword evidence="5 11" id="KW-0812">Transmembrane</keyword>
<comment type="caution">
    <text evidence="13">The sequence shown here is derived from an EMBL/GenBank/DDBJ whole genome shotgun (WGS) entry which is preliminary data.</text>
</comment>
<dbReference type="STRING" id="33097.A0A150GBB5"/>
<dbReference type="PANTHER" id="PTHR11475">
    <property type="entry name" value="OXIDASE/PEROXIDASE"/>
    <property type="match status" value="1"/>
</dbReference>
<dbReference type="PROSITE" id="PS50292">
    <property type="entry name" value="PEROXIDASE_3"/>
    <property type="match status" value="1"/>
</dbReference>
<evidence type="ECO:0000256" key="4">
    <source>
        <dbReference type="ARBA" id="ARBA00022525"/>
    </source>
</evidence>
<dbReference type="SUPFAM" id="SSF48113">
    <property type="entry name" value="Heme-dependent peroxidases"/>
    <property type="match status" value="1"/>
</dbReference>
<dbReference type="InterPro" id="IPR019791">
    <property type="entry name" value="Haem_peroxidase_animal"/>
</dbReference>
<feature type="domain" description="Cytochrome b561" evidence="12">
    <location>
        <begin position="244"/>
        <end position="460"/>
    </location>
</feature>
<keyword evidence="14" id="KW-1185">Reference proteome</keyword>
<evidence type="ECO:0000256" key="2">
    <source>
        <dbReference type="ARBA" id="ARBA00004613"/>
    </source>
</evidence>
<gene>
    <name evidence="13" type="ORF">GPECTOR_37g141</name>
</gene>
<evidence type="ECO:0000256" key="9">
    <source>
        <dbReference type="ARBA" id="ARBA00023180"/>
    </source>
</evidence>
<evidence type="ECO:0000256" key="8">
    <source>
        <dbReference type="ARBA" id="ARBA00023136"/>
    </source>
</evidence>
<dbReference type="Gene3D" id="1.10.640.10">
    <property type="entry name" value="Haem peroxidase domain superfamily, animal type"/>
    <property type="match status" value="1"/>
</dbReference>
<keyword evidence="10" id="KW-0349">Heme</keyword>
<evidence type="ECO:0000256" key="10">
    <source>
        <dbReference type="PIRSR" id="PIRSR619791-2"/>
    </source>
</evidence>
<evidence type="ECO:0000259" key="12">
    <source>
        <dbReference type="PROSITE" id="PS50939"/>
    </source>
</evidence>
<sequence length="493" mass="53495">MGDDRGNVDPPVLAFQTLWVREHNRLAEELAREHPDWDDEALFQEARKWNIALQQRVCFYEYMPALGIRLSPPYAGYNASVNPSIDTFFSSVSYRYGHFEINDVILRIDDSGREVPQGHLMLMQAYFNPNVSLSAGIEPVLRGLTTNVQGMVEPRFASAVQNFLFGLPELTDDAYYFENKANGAFTDEEIALIKGTPLRTVMLRNTAIKVLPDDIWRVDPGSPWPVEAVCPADANTSADAPAAALQTVSLAGGRYSLGWKFVDVSGSEHVEFTVDELVSAGEYATFRTHGILMAIAFCILMPAAFLANRLKGAHFLRDSPQLIKGCFLAHILLNVSAVALAAAAFALPLTRARDVRYSEVPYGHGRLGVAVLALLFLQAIYPWLRPAPSPLTPLRRAWEVLHTTLGRAILVMGLVNVALGIHIINQVFNGSVRFFATLAAVPLASLALVGSVVDRLSSQSAAAAASSSSGGAAHANGGSDMGADEDVKGVFVQ</sequence>
<dbReference type="GO" id="GO:0020037">
    <property type="term" value="F:heme binding"/>
    <property type="evidence" value="ECO:0007669"/>
    <property type="project" value="InterPro"/>
</dbReference>
<dbReference type="GO" id="GO:0006979">
    <property type="term" value="P:response to oxidative stress"/>
    <property type="evidence" value="ECO:0007669"/>
    <property type="project" value="InterPro"/>
</dbReference>
<dbReference type="AlphaFoldDB" id="A0A150GBB5"/>
<dbReference type="Pfam" id="PF03098">
    <property type="entry name" value="An_peroxidase"/>
    <property type="match status" value="1"/>
</dbReference>
<feature type="transmembrane region" description="Helical" evidence="11">
    <location>
        <begin position="327"/>
        <end position="347"/>
    </location>
</feature>
<organism evidence="13 14">
    <name type="scientific">Gonium pectorale</name>
    <name type="common">Green alga</name>
    <dbReference type="NCBI Taxonomy" id="33097"/>
    <lineage>
        <taxon>Eukaryota</taxon>
        <taxon>Viridiplantae</taxon>
        <taxon>Chlorophyta</taxon>
        <taxon>core chlorophytes</taxon>
        <taxon>Chlorophyceae</taxon>
        <taxon>CS clade</taxon>
        <taxon>Chlamydomonadales</taxon>
        <taxon>Volvocaceae</taxon>
        <taxon>Gonium</taxon>
    </lineage>
</organism>
<keyword evidence="7 11" id="KW-1133">Transmembrane helix</keyword>
<feature type="transmembrane region" description="Helical" evidence="11">
    <location>
        <begin position="434"/>
        <end position="453"/>
    </location>
</feature>
<feature type="binding site" description="axial binding residue" evidence="10">
    <location>
        <position position="98"/>
    </location>
    <ligand>
        <name>heme b</name>
        <dbReference type="ChEBI" id="CHEBI:60344"/>
    </ligand>
    <ligandPart>
        <name>Fe</name>
        <dbReference type="ChEBI" id="CHEBI:18248"/>
    </ligandPart>
</feature>
<dbReference type="Gene3D" id="1.20.120.1770">
    <property type="match status" value="1"/>
</dbReference>
<evidence type="ECO:0000256" key="11">
    <source>
        <dbReference type="SAM" id="Phobius"/>
    </source>
</evidence>
<feature type="transmembrane region" description="Helical" evidence="11">
    <location>
        <begin position="405"/>
        <end position="428"/>
    </location>
</feature>
<dbReference type="GO" id="GO:0004601">
    <property type="term" value="F:peroxidase activity"/>
    <property type="evidence" value="ECO:0007669"/>
    <property type="project" value="InterPro"/>
</dbReference>
<dbReference type="InterPro" id="IPR010255">
    <property type="entry name" value="Haem_peroxidase_sf"/>
</dbReference>
<proteinExistence type="predicted"/>
<evidence type="ECO:0000256" key="6">
    <source>
        <dbReference type="ARBA" id="ARBA00022982"/>
    </source>
</evidence>
<evidence type="ECO:0000256" key="1">
    <source>
        <dbReference type="ARBA" id="ARBA00004370"/>
    </source>
</evidence>
<dbReference type="GO" id="GO:0046872">
    <property type="term" value="F:metal ion binding"/>
    <property type="evidence" value="ECO:0007669"/>
    <property type="project" value="UniProtKB-KW"/>
</dbReference>
<comment type="subcellular location">
    <subcellularLocation>
        <location evidence="1">Membrane</location>
    </subcellularLocation>
    <subcellularLocation>
        <location evidence="2">Secreted</location>
    </subcellularLocation>
</comment>
<keyword evidence="9" id="KW-0325">Glycoprotein</keyword>
<evidence type="ECO:0000256" key="5">
    <source>
        <dbReference type="ARBA" id="ARBA00022692"/>
    </source>
</evidence>
<dbReference type="GO" id="GO:0005576">
    <property type="term" value="C:extracellular region"/>
    <property type="evidence" value="ECO:0007669"/>
    <property type="project" value="UniProtKB-SubCell"/>
</dbReference>
<dbReference type="Pfam" id="PF03188">
    <property type="entry name" value="Cytochrom_B561"/>
    <property type="match status" value="1"/>
</dbReference>
<dbReference type="SMART" id="SM00665">
    <property type="entry name" value="B561"/>
    <property type="match status" value="1"/>
</dbReference>
<evidence type="ECO:0000256" key="7">
    <source>
        <dbReference type="ARBA" id="ARBA00022989"/>
    </source>
</evidence>
<accession>A0A150GBB5</accession>
<reference evidence="14" key="1">
    <citation type="journal article" date="2016" name="Nat. Commun.">
        <title>The Gonium pectorale genome demonstrates co-option of cell cycle regulation during the evolution of multicellularity.</title>
        <authorList>
            <person name="Hanschen E.R."/>
            <person name="Marriage T.N."/>
            <person name="Ferris P.J."/>
            <person name="Hamaji T."/>
            <person name="Toyoda A."/>
            <person name="Fujiyama A."/>
            <person name="Neme R."/>
            <person name="Noguchi H."/>
            <person name="Minakuchi Y."/>
            <person name="Suzuki M."/>
            <person name="Kawai-Toyooka H."/>
            <person name="Smith D.R."/>
            <person name="Sparks H."/>
            <person name="Anderson J."/>
            <person name="Bakaric R."/>
            <person name="Luria V."/>
            <person name="Karger A."/>
            <person name="Kirschner M.W."/>
            <person name="Durand P.M."/>
            <person name="Michod R.E."/>
            <person name="Nozaki H."/>
            <person name="Olson B.J."/>
        </authorList>
    </citation>
    <scope>NUCLEOTIDE SEQUENCE [LARGE SCALE GENOMIC DNA]</scope>
    <source>
        <strain evidence="14">NIES-2863</strain>
    </source>
</reference>
<evidence type="ECO:0000256" key="3">
    <source>
        <dbReference type="ARBA" id="ARBA00022448"/>
    </source>
</evidence>
<feature type="transmembrane region" description="Helical" evidence="11">
    <location>
        <begin position="289"/>
        <end position="307"/>
    </location>
</feature>
<dbReference type="Proteomes" id="UP000075714">
    <property type="component" value="Unassembled WGS sequence"/>
</dbReference>
<feature type="transmembrane region" description="Helical" evidence="11">
    <location>
        <begin position="367"/>
        <end position="384"/>
    </location>
</feature>
<keyword evidence="10" id="KW-0479">Metal-binding</keyword>
<dbReference type="OrthoDB" id="544004at2759"/>
<dbReference type="PANTHER" id="PTHR11475:SF4">
    <property type="entry name" value="CHORION PEROXIDASE"/>
    <property type="match status" value="1"/>
</dbReference>
<dbReference type="GO" id="GO:0016020">
    <property type="term" value="C:membrane"/>
    <property type="evidence" value="ECO:0007669"/>
    <property type="project" value="UniProtKB-SubCell"/>
</dbReference>
<keyword evidence="10" id="KW-0408">Iron</keyword>
<protein>
    <recommendedName>
        <fullName evidence="12">Cytochrome b561 domain-containing protein</fullName>
    </recommendedName>
</protein>
<keyword evidence="3" id="KW-0813">Transport</keyword>
<dbReference type="EMBL" id="LSYV01000038">
    <property type="protein sequence ID" value="KXZ47136.1"/>
    <property type="molecule type" value="Genomic_DNA"/>
</dbReference>